<feature type="transmembrane region" description="Helical" evidence="1">
    <location>
        <begin position="367"/>
        <end position="386"/>
    </location>
</feature>
<dbReference type="Proteomes" id="UP001501725">
    <property type="component" value="Unassembled WGS sequence"/>
</dbReference>
<keyword evidence="1" id="KW-0472">Membrane</keyword>
<evidence type="ECO:0000313" key="3">
    <source>
        <dbReference type="Proteomes" id="UP001501725"/>
    </source>
</evidence>
<feature type="transmembrane region" description="Helical" evidence="1">
    <location>
        <begin position="260"/>
        <end position="278"/>
    </location>
</feature>
<name>A0ABP8GGG2_9BACT</name>
<proteinExistence type="predicted"/>
<feature type="transmembrane region" description="Helical" evidence="1">
    <location>
        <begin position="128"/>
        <end position="147"/>
    </location>
</feature>
<keyword evidence="1" id="KW-1133">Transmembrane helix</keyword>
<gene>
    <name evidence="2" type="ORF">GCM10023184_10900</name>
</gene>
<reference evidence="3" key="1">
    <citation type="journal article" date="2019" name="Int. J. Syst. Evol. Microbiol.">
        <title>The Global Catalogue of Microorganisms (GCM) 10K type strain sequencing project: providing services to taxonomists for standard genome sequencing and annotation.</title>
        <authorList>
            <consortium name="The Broad Institute Genomics Platform"/>
            <consortium name="The Broad Institute Genome Sequencing Center for Infectious Disease"/>
            <person name="Wu L."/>
            <person name="Ma J."/>
        </authorList>
    </citation>
    <scope>NUCLEOTIDE SEQUENCE [LARGE SCALE GENOMIC DNA]</scope>
    <source>
        <strain evidence="3">JCM 17919</strain>
    </source>
</reference>
<feature type="transmembrane region" description="Helical" evidence="1">
    <location>
        <begin position="208"/>
        <end position="224"/>
    </location>
</feature>
<evidence type="ECO:0000256" key="1">
    <source>
        <dbReference type="SAM" id="Phobius"/>
    </source>
</evidence>
<evidence type="ECO:0008006" key="4">
    <source>
        <dbReference type="Google" id="ProtNLM"/>
    </source>
</evidence>
<keyword evidence="1" id="KW-0812">Transmembrane</keyword>
<accession>A0ABP8GGG2</accession>
<feature type="transmembrane region" description="Helical" evidence="1">
    <location>
        <begin position="336"/>
        <end position="355"/>
    </location>
</feature>
<comment type="caution">
    <text evidence="2">The sequence shown here is derived from an EMBL/GenBank/DDBJ whole genome shotgun (WGS) entry which is preliminary data.</text>
</comment>
<feature type="transmembrane region" description="Helical" evidence="1">
    <location>
        <begin position="12"/>
        <end position="28"/>
    </location>
</feature>
<feature type="transmembrane region" description="Helical" evidence="1">
    <location>
        <begin position="186"/>
        <end position="203"/>
    </location>
</feature>
<organism evidence="2 3">
    <name type="scientific">Flaviaesturariibacter amylovorans</name>
    <dbReference type="NCBI Taxonomy" id="1084520"/>
    <lineage>
        <taxon>Bacteria</taxon>
        <taxon>Pseudomonadati</taxon>
        <taxon>Bacteroidota</taxon>
        <taxon>Chitinophagia</taxon>
        <taxon>Chitinophagales</taxon>
        <taxon>Chitinophagaceae</taxon>
        <taxon>Flaviaestuariibacter</taxon>
    </lineage>
</organism>
<keyword evidence="3" id="KW-1185">Reference proteome</keyword>
<feature type="transmembrane region" description="Helical" evidence="1">
    <location>
        <begin position="393"/>
        <end position="409"/>
    </location>
</feature>
<feature type="transmembrane region" description="Helical" evidence="1">
    <location>
        <begin position="154"/>
        <end position="174"/>
    </location>
</feature>
<feature type="transmembrane region" description="Helical" evidence="1">
    <location>
        <begin position="95"/>
        <end position="116"/>
    </location>
</feature>
<feature type="transmembrane region" description="Helical" evidence="1">
    <location>
        <begin position="230"/>
        <end position="248"/>
    </location>
</feature>
<protein>
    <recommendedName>
        <fullName evidence="4">Glycosyltransferase RgtA/B/C/D-like domain-containing protein</fullName>
    </recommendedName>
</protein>
<feature type="transmembrane region" description="Helical" evidence="1">
    <location>
        <begin position="313"/>
        <end position="331"/>
    </location>
</feature>
<dbReference type="RefSeq" id="WP_345254027.1">
    <property type="nucleotide sequence ID" value="NZ_BAABGY010000005.1"/>
</dbReference>
<dbReference type="EMBL" id="BAABGY010000005">
    <property type="protein sequence ID" value="GAA4323875.1"/>
    <property type="molecule type" value="Genomic_DNA"/>
</dbReference>
<evidence type="ECO:0000313" key="2">
    <source>
        <dbReference type="EMBL" id="GAA4323875.1"/>
    </source>
</evidence>
<sequence>MPNDGRTFSRNCFLIASLWLLAVGFCYYPKWTKPQTEATLSWDVSGYYLYLPAAFIYKDFRQQAFKDSIMRRYVPASDAYQSYRDSASGNMVMKYSMGMSLAYLPFFAAGHVVAHLSGHPADGFSPPYQAAIGIGSLLVSLLGLHFLRRLLDRYVSSTATGIVLLLYVFGTHYLEYAAITNAMSHSYLFTCYAGLLLLTIRYYEEPSRWRAAGIGALVGWMTLIRPTELLALLLVLGWGIGSGAALKARLQLLARHRGHLLLAAAGLVLVGGLQPLYWKLVAGRWLVFSYTTDHFDFGAPHFSNALWSFRKGWWIYTPLMFLSVVGFAFLYRRPALFWPVLLFVLPFFYVTFSWSNWWYGGGLGQRALIQVYPVLAFPLAALIETVYRRRVRWLLLPVVLFCTYYNLWLHHQAHRGGLLEPEFMTYAYWKKIFLRYEVAPDARKLLDADEEYAGVPACPELVFQSADTMLLTAQVPYTPAVRVAPLEPKRWVRAEAVVWSADPERYLWTMSQLVVREWKGGQVIKQNQLRAERLLEYGFGPKKVWLDLELRDPRDSAEVFFYNTGSAKQLNITGLKVYRF</sequence>
<feature type="transmembrane region" description="Helical" evidence="1">
    <location>
        <begin position="40"/>
        <end position="57"/>
    </location>
</feature>